<feature type="compositionally biased region" description="Basic and acidic residues" evidence="1">
    <location>
        <begin position="154"/>
        <end position="170"/>
    </location>
</feature>
<dbReference type="GO" id="GO:0005730">
    <property type="term" value="C:nucleolus"/>
    <property type="evidence" value="ECO:0007669"/>
    <property type="project" value="TreeGrafter"/>
</dbReference>
<feature type="compositionally biased region" description="Basic residues" evidence="1">
    <location>
        <begin position="208"/>
        <end position="220"/>
    </location>
</feature>
<comment type="caution">
    <text evidence="2">The sequence shown here is derived from an EMBL/GenBank/DDBJ whole genome shotgun (WGS) entry which is preliminary data.</text>
</comment>
<reference evidence="2 3" key="1">
    <citation type="submission" date="2016-07" db="EMBL/GenBank/DDBJ databases">
        <title>Pervasive Adenine N6-methylation of Active Genes in Fungi.</title>
        <authorList>
            <consortium name="DOE Joint Genome Institute"/>
            <person name="Mondo S.J."/>
            <person name="Dannebaum R.O."/>
            <person name="Kuo R.C."/>
            <person name="Labutti K."/>
            <person name="Haridas S."/>
            <person name="Kuo A."/>
            <person name="Salamov A."/>
            <person name="Ahrendt S.R."/>
            <person name="Lipzen A."/>
            <person name="Sullivan W."/>
            <person name="Andreopoulos W.B."/>
            <person name="Clum A."/>
            <person name="Lindquist E."/>
            <person name="Daum C."/>
            <person name="Ramamoorthy G.K."/>
            <person name="Gryganskyi A."/>
            <person name="Culley D."/>
            <person name="Magnuson J.K."/>
            <person name="James T.Y."/>
            <person name="O'Malley M.A."/>
            <person name="Stajich J.E."/>
            <person name="Spatafora J.W."/>
            <person name="Visel A."/>
            <person name="Grigoriev I.V."/>
        </authorList>
    </citation>
    <scope>NUCLEOTIDE SEQUENCE [LARGE SCALE GENOMIC DNA]</scope>
    <source>
        <strain evidence="2 3">ATCC 12442</strain>
    </source>
</reference>
<dbReference type="GeneID" id="63805074"/>
<feature type="region of interest" description="Disordered" evidence="1">
    <location>
        <begin position="141"/>
        <end position="220"/>
    </location>
</feature>
<feature type="region of interest" description="Disordered" evidence="1">
    <location>
        <begin position="49"/>
        <end position="71"/>
    </location>
</feature>
<gene>
    <name evidence="2" type="ORF">DL89DRAFT_269778</name>
</gene>
<evidence type="ECO:0000313" key="2">
    <source>
        <dbReference type="EMBL" id="ORX66742.1"/>
    </source>
</evidence>
<dbReference type="GO" id="GO:0000462">
    <property type="term" value="P:maturation of SSU-rRNA from tricistronic rRNA transcript (SSU-rRNA, 5.8S rRNA, LSU-rRNA)"/>
    <property type="evidence" value="ECO:0007669"/>
    <property type="project" value="TreeGrafter"/>
</dbReference>
<dbReference type="OrthoDB" id="5556956at2759"/>
<feature type="compositionally biased region" description="Basic and acidic residues" evidence="1">
    <location>
        <begin position="60"/>
        <end position="71"/>
    </location>
</feature>
<dbReference type="RefSeq" id="XP_040740701.1">
    <property type="nucleotide sequence ID" value="XM_040888426.1"/>
</dbReference>
<dbReference type="EMBL" id="MCFD01000014">
    <property type="protein sequence ID" value="ORX66742.1"/>
    <property type="molecule type" value="Genomic_DNA"/>
</dbReference>
<dbReference type="InterPro" id="IPR053030">
    <property type="entry name" value="Ribosomal_biogenesis_FAF1-like"/>
</dbReference>
<accession>A0A1Y1VZR9</accession>
<feature type="compositionally biased region" description="Low complexity" evidence="1">
    <location>
        <begin position="49"/>
        <end position="59"/>
    </location>
</feature>
<evidence type="ECO:0000256" key="1">
    <source>
        <dbReference type="SAM" id="MobiDB-lite"/>
    </source>
</evidence>
<dbReference type="Proteomes" id="UP000193922">
    <property type="component" value="Unassembled WGS sequence"/>
</dbReference>
<keyword evidence="3" id="KW-1185">Reference proteome</keyword>
<evidence type="ECO:0000313" key="3">
    <source>
        <dbReference type="Proteomes" id="UP000193922"/>
    </source>
</evidence>
<dbReference type="AlphaFoldDB" id="A0A1Y1VZR9"/>
<feature type="compositionally biased region" description="Basic and acidic residues" evidence="1">
    <location>
        <begin position="177"/>
        <end position="189"/>
    </location>
</feature>
<dbReference type="PANTHER" id="PTHR28096:SF1">
    <property type="entry name" value="PROTEIN FAF1"/>
    <property type="match status" value="1"/>
</dbReference>
<sequence length="220" mass="24686">MPPTRIAATPKKKKAPEVVVFDASGLAPKPAASKLEYKSFMSSKIAKLTASASAAANPKSTKELKQEAEDRANDRELKALLEGKVMIEQLHESQLSGKDRLKYNAQKLERLGMKKKTKEKMPANRWFMVDENRKMRAKKSIEDAKNRGILNHSMKRELEVLHTGRASEGKQRKRERGPRLDGGRVRDGVLHVAQSQIDRINGGAATRIAKRKSSHGRKKR</sequence>
<proteinExistence type="predicted"/>
<dbReference type="STRING" id="61395.A0A1Y1VZR9"/>
<dbReference type="PANTHER" id="PTHR28096">
    <property type="entry name" value="PROTEIN FAF1"/>
    <property type="match status" value="1"/>
</dbReference>
<protein>
    <submittedName>
        <fullName evidence="2">Uncharacterized protein</fullName>
    </submittedName>
</protein>
<feature type="region of interest" description="Disordered" evidence="1">
    <location>
        <begin position="112"/>
        <end position="131"/>
    </location>
</feature>
<name>A0A1Y1VZR9_9FUNG</name>
<organism evidence="2 3">
    <name type="scientific">Linderina pennispora</name>
    <dbReference type="NCBI Taxonomy" id="61395"/>
    <lineage>
        <taxon>Eukaryota</taxon>
        <taxon>Fungi</taxon>
        <taxon>Fungi incertae sedis</taxon>
        <taxon>Zoopagomycota</taxon>
        <taxon>Kickxellomycotina</taxon>
        <taxon>Kickxellomycetes</taxon>
        <taxon>Kickxellales</taxon>
        <taxon>Kickxellaceae</taxon>
        <taxon>Linderina</taxon>
    </lineage>
</organism>